<protein>
    <submittedName>
        <fullName evidence="1">Uncharacterized protein</fullName>
    </submittedName>
</protein>
<gene>
    <name evidence="1" type="ORF">BpHYR1_039317</name>
</gene>
<organism evidence="1 2">
    <name type="scientific">Brachionus plicatilis</name>
    <name type="common">Marine rotifer</name>
    <name type="synonym">Brachionus muelleri</name>
    <dbReference type="NCBI Taxonomy" id="10195"/>
    <lineage>
        <taxon>Eukaryota</taxon>
        <taxon>Metazoa</taxon>
        <taxon>Spiralia</taxon>
        <taxon>Gnathifera</taxon>
        <taxon>Rotifera</taxon>
        <taxon>Eurotatoria</taxon>
        <taxon>Monogononta</taxon>
        <taxon>Pseudotrocha</taxon>
        <taxon>Ploima</taxon>
        <taxon>Brachionidae</taxon>
        <taxon>Brachionus</taxon>
    </lineage>
</organism>
<dbReference type="EMBL" id="REGN01005469">
    <property type="protein sequence ID" value="RNA13235.1"/>
    <property type="molecule type" value="Genomic_DNA"/>
</dbReference>
<keyword evidence="2" id="KW-1185">Reference proteome</keyword>
<comment type="caution">
    <text evidence="1">The sequence shown here is derived from an EMBL/GenBank/DDBJ whole genome shotgun (WGS) entry which is preliminary data.</text>
</comment>
<sequence length="98" mass="11834">MSAKTLQTFYRTKLSLLLHPNNIIRKKLCYRWTKVNFEMKNKNHPGLGLFLKKNPVLLIRFVTKLKISQLTSNMNVDEKFEFCKKKFFKKKRFYTKNS</sequence>
<dbReference type="Proteomes" id="UP000276133">
    <property type="component" value="Unassembled WGS sequence"/>
</dbReference>
<accession>A0A3M7QQI5</accession>
<evidence type="ECO:0000313" key="2">
    <source>
        <dbReference type="Proteomes" id="UP000276133"/>
    </source>
</evidence>
<dbReference type="AlphaFoldDB" id="A0A3M7QQI5"/>
<reference evidence="1 2" key="1">
    <citation type="journal article" date="2018" name="Sci. Rep.">
        <title>Genomic signatures of local adaptation to the degree of environmental predictability in rotifers.</title>
        <authorList>
            <person name="Franch-Gras L."/>
            <person name="Hahn C."/>
            <person name="Garcia-Roger E.M."/>
            <person name="Carmona M.J."/>
            <person name="Serra M."/>
            <person name="Gomez A."/>
        </authorList>
    </citation>
    <scope>NUCLEOTIDE SEQUENCE [LARGE SCALE GENOMIC DNA]</scope>
    <source>
        <strain evidence="1">HYR1</strain>
    </source>
</reference>
<name>A0A3M7QQI5_BRAPC</name>
<proteinExistence type="predicted"/>
<evidence type="ECO:0000313" key="1">
    <source>
        <dbReference type="EMBL" id="RNA13235.1"/>
    </source>
</evidence>